<feature type="domain" description="Paired" evidence="9">
    <location>
        <begin position="1"/>
        <end position="118"/>
    </location>
</feature>
<dbReference type="InterPro" id="IPR043565">
    <property type="entry name" value="PAX_fam"/>
</dbReference>
<evidence type="ECO:0000256" key="2">
    <source>
        <dbReference type="ARBA" id="ARBA00022473"/>
    </source>
</evidence>
<dbReference type="GO" id="GO:0000981">
    <property type="term" value="F:DNA-binding transcription factor activity, RNA polymerase II-specific"/>
    <property type="evidence" value="ECO:0007669"/>
    <property type="project" value="TreeGrafter"/>
</dbReference>
<organism evidence="12">
    <name type="scientific">Enterobius vermicularis</name>
    <name type="common">Human pinworm</name>
    <dbReference type="NCBI Taxonomy" id="51028"/>
    <lineage>
        <taxon>Eukaryota</taxon>
        <taxon>Metazoa</taxon>
        <taxon>Ecdysozoa</taxon>
        <taxon>Nematoda</taxon>
        <taxon>Chromadorea</taxon>
        <taxon>Rhabditida</taxon>
        <taxon>Spirurina</taxon>
        <taxon>Oxyuridomorpha</taxon>
        <taxon>Oxyuroidea</taxon>
        <taxon>Oxyuridae</taxon>
        <taxon>Enterobius</taxon>
    </lineage>
</organism>
<dbReference type="EMBL" id="UXUI01013386">
    <property type="protein sequence ID" value="VDD97316.1"/>
    <property type="molecule type" value="Genomic_DNA"/>
</dbReference>
<feature type="compositionally biased region" description="Polar residues" evidence="8">
    <location>
        <begin position="89"/>
        <end position="101"/>
    </location>
</feature>
<dbReference type="Pfam" id="PF00292">
    <property type="entry name" value="PAX"/>
    <property type="match status" value="1"/>
</dbReference>
<dbReference type="SUPFAM" id="SSF46689">
    <property type="entry name" value="Homeodomain-like"/>
    <property type="match status" value="1"/>
</dbReference>
<reference evidence="12" key="1">
    <citation type="submission" date="2017-02" db="UniProtKB">
        <authorList>
            <consortium name="WormBaseParasite"/>
        </authorList>
    </citation>
    <scope>IDENTIFICATION</scope>
</reference>
<evidence type="ECO:0000256" key="5">
    <source>
        <dbReference type="ARBA" id="ARBA00023125"/>
    </source>
</evidence>
<dbReference type="SMART" id="SM00351">
    <property type="entry name" value="PAX"/>
    <property type="match status" value="1"/>
</dbReference>
<name>A0A0N4VPH1_ENTVE</name>
<dbReference type="GO" id="GO:0000978">
    <property type="term" value="F:RNA polymerase II cis-regulatory region sequence-specific DNA binding"/>
    <property type="evidence" value="ECO:0007669"/>
    <property type="project" value="TreeGrafter"/>
</dbReference>
<dbReference type="STRING" id="51028.A0A0N4VPH1"/>
<reference evidence="10 11" key="2">
    <citation type="submission" date="2018-10" db="EMBL/GenBank/DDBJ databases">
        <authorList>
            <consortium name="Pathogen Informatics"/>
        </authorList>
    </citation>
    <scope>NUCLEOTIDE SEQUENCE [LARGE SCALE GENOMIC DNA]</scope>
</reference>
<evidence type="ECO:0000313" key="12">
    <source>
        <dbReference type="WBParaSite" id="EVEC_0001290001-mRNA-1"/>
    </source>
</evidence>
<dbReference type="Proteomes" id="UP000274131">
    <property type="component" value="Unassembled WGS sequence"/>
</dbReference>
<dbReference type="Gene3D" id="1.10.10.10">
    <property type="entry name" value="Winged helix-like DNA-binding domain superfamily/Winged helix DNA-binding domain"/>
    <property type="match status" value="1"/>
</dbReference>
<evidence type="ECO:0000256" key="4">
    <source>
        <dbReference type="ARBA" id="ARBA00023015"/>
    </source>
</evidence>
<evidence type="ECO:0000259" key="9">
    <source>
        <dbReference type="PROSITE" id="PS51057"/>
    </source>
</evidence>
<protein>
    <submittedName>
        <fullName evidence="12">Paired domain-containing protein</fullName>
    </submittedName>
</protein>
<evidence type="ECO:0000313" key="11">
    <source>
        <dbReference type="Proteomes" id="UP000274131"/>
    </source>
</evidence>
<keyword evidence="7" id="KW-0539">Nucleus</keyword>
<dbReference type="PANTHER" id="PTHR45636:SF27">
    <property type="entry name" value="PAIRED DOMAIN-CONTAINING PROTEIN"/>
    <property type="match status" value="1"/>
</dbReference>
<keyword evidence="11" id="KW-1185">Reference proteome</keyword>
<keyword evidence="3" id="KW-0563">Paired box</keyword>
<dbReference type="InterPro" id="IPR001523">
    <property type="entry name" value="Paired_dom"/>
</dbReference>
<dbReference type="InterPro" id="IPR009057">
    <property type="entry name" value="Homeodomain-like_sf"/>
</dbReference>
<evidence type="ECO:0000256" key="3">
    <source>
        <dbReference type="ARBA" id="ARBA00022724"/>
    </source>
</evidence>
<dbReference type="InterPro" id="IPR036388">
    <property type="entry name" value="WH-like_DNA-bd_sf"/>
</dbReference>
<feature type="region of interest" description="Disordered" evidence="8">
    <location>
        <begin position="59"/>
        <end position="101"/>
    </location>
</feature>
<evidence type="ECO:0000256" key="7">
    <source>
        <dbReference type="ARBA" id="ARBA00023242"/>
    </source>
</evidence>
<dbReference type="PANTHER" id="PTHR45636">
    <property type="entry name" value="PAIRED BOX PROTEIN PAX-6-RELATED-RELATED"/>
    <property type="match status" value="1"/>
</dbReference>
<evidence type="ECO:0000313" key="10">
    <source>
        <dbReference type="EMBL" id="VDD97316.1"/>
    </source>
</evidence>
<sequence length="118" mass="13236">MGTNLYGRFYCPGRPLDMGVREEIIRLFQQNMKVNQISKILKISHGCVSKIIKRYKLTGNVSPASSPEQRRPRRTKKSVVSTAAGAPKTSVSEGGNSESCLKSMPYQQYSLQKSYSFQ</sequence>
<dbReference type="PRINTS" id="PR00027">
    <property type="entry name" value="PAIREDBOX"/>
</dbReference>
<gene>
    <name evidence="10" type="ORF">EVEC_LOCUS12067</name>
</gene>
<dbReference type="PROSITE" id="PS51057">
    <property type="entry name" value="PAIRED_2"/>
    <property type="match status" value="1"/>
</dbReference>
<dbReference type="GO" id="GO:0005634">
    <property type="term" value="C:nucleus"/>
    <property type="evidence" value="ECO:0007669"/>
    <property type="project" value="UniProtKB-SubCell"/>
</dbReference>
<dbReference type="WBParaSite" id="EVEC_0001290001-mRNA-1">
    <property type="protein sequence ID" value="EVEC_0001290001-mRNA-1"/>
    <property type="gene ID" value="EVEC_0001290001"/>
</dbReference>
<keyword evidence="5" id="KW-0238">DNA-binding</keyword>
<keyword evidence="6" id="KW-0804">Transcription</keyword>
<dbReference type="AlphaFoldDB" id="A0A0N4VPH1"/>
<evidence type="ECO:0000256" key="1">
    <source>
        <dbReference type="ARBA" id="ARBA00004123"/>
    </source>
</evidence>
<dbReference type="OrthoDB" id="3225452at2759"/>
<accession>A0A0N4VPH1</accession>
<keyword evidence="2" id="KW-0217">Developmental protein</keyword>
<proteinExistence type="predicted"/>
<comment type="subcellular location">
    <subcellularLocation>
        <location evidence="1">Nucleus</location>
    </subcellularLocation>
</comment>
<keyword evidence="4" id="KW-0805">Transcription regulation</keyword>
<evidence type="ECO:0000256" key="6">
    <source>
        <dbReference type="ARBA" id="ARBA00023163"/>
    </source>
</evidence>
<evidence type="ECO:0000256" key="8">
    <source>
        <dbReference type="SAM" id="MobiDB-lite"/>
    </source>
</evidence>